<keyword evidence="3" id="KW-1185">Reference proteome</keyword>
<evidence type="ECO:0000313" key="3">
    <source>
        <dbReference type="Proteomes" id="UP001217089"/>
    </source>
</evidence>
<accession>A0ABQ9FRN6</accession>
<dbReference type="SUPFAM" id="SSF56349">
    <property type="entry name" value="DNA breaking-rejoining enzymes"/>
    <property type="match status" value="1"/>
</dbReference>
<dbReference type="EMBL" id="JARBDR010000214">
    <property type="protein sequence ID" value="KAJ8318343.1"/>
    <property type="molecule type" value="Genomic_DNA"/>
</dbReference>
<keyword evidence="1" id="KW-0233">DNA recombination</keyword>
<protein>
    <submittedName>
        <fullName evidence="2">Uncharacterized protein</fullName>
    </submittedName>
</protein>
<organism evidence="2 3">
    <name type="scientific">Tegillarca granosa</name>
    <name type="common">Malaysian cockle</name>
    <name type="synonym">Anadara granosa</name>
    <dbReference type="NCBI Taxonomy" id="220873"/>
    <lineage>
        <taxon>Eukaryota</taxon>
        <taxon>Metazoa</taxon>
        <taxon>Spiralia</taxon>
        <taxon>Lophotrochozoa</taxon>
        <taxon>Mollusca</taxon>
        <taxon>Bivalvia</taxon>
        <taxon>Autobranchia</taxon>
        <taxon>Pteriomorphia</taxon>
        <taxon>Arcoida</taxon>
        <taxon>Arcoidea</taxon>
        <taxon>Arcidae</taxon>
        <taxon>Tegillarca</taxon>
    </lineage>
</organism>
<dbReference type="InterPro" id="IPR013762">
    <property type="entry name" value="Integrase-like_cat_sf"/>
</dbReference>
<evidence type="ECO:0000313" key="2">
    <source>
        <dbReference type="EMBL" id="KAJ8318343.1"/>
    </source>
</evidence>
<dbReference type="InterPro" id="IPR011010">
    <property type="entry name" value="DNA_brk_join_enz"/>
</dbReference>
<dbReference type="Proteomes" id="UP001217089">
    <property type="component" value="Unassembled WGS sequence"/>
</dbReference>
<sequence>MDKNKLGSIMKVMCEKCGITGRKVNHFAPKTTVTTLVHNRVPPTKVMQITGHMNINSINNYSSASVEQQKRMSNILSDISLKPNNDNCQYELQNVSLLQDIDDDNLIEAFQQIEKGENVECIDIAVPLPTVSDNFPSFMDLPFNIQHSNSSSLSSSHSLFTGASNHGGSFTINISNCCDRPAKKRKVETYDKKFIIWPF</sequence>
<proteinExistence type="predicted"/>
<name>A0ABQ9FRN6_TEGGR</name>
<gene>
    <name evidence="2" type="ORF">KUTeg_003434</name>
</gene>
<dbReference type="Gene3D" id="1.10.443.10">
    <property type="entry name" value="Intergrase catalytic core"/>
    <property type="match status" value="1"/>
</dbReference>
<evidence type="ECO:0000256" key="1">
    <source>
        <dbReference type="ARBA" id="ARBA00023172"/>
    </source>
</evidence>
<reference evidence="2 3" key="1">
    <citation type="submission" date="2022-12" db="EMBL/GenBank/DDBJ databases">
        <title>Chromosome-level genome of Tegillarca granosa.</title>
        <authorList>
            <person name="Kim J."/>
        </authorList>
    </citation>
    <scope>NUCLEOTIDE SEQUENCE [LARGE SCALE GENOMIC DNA]</scope>
    <source>
        <strain evidence="2">Teg-2019</strain>
        <tissue evidence="2">Adductor muscle</tissue>
    </source>
</reference>
<comment type="caution">
    <text evidence="2">The sequence shown here is derived from an EMBL/GenBank/DDBJ whole genome shotgun (WGS) entry which is preliminary data.</text>
</comment>